<organism evidence="12 13">
    <name type="scientific">Erythranthe guttata</name>
    <name type="common">Yellow monkey flower</name>
    <name type="synonym">Mimulus guttatus</name>
    <dbReference type="NCBI Taxonomy" id="4155"/>
    <lineage>
        <taxon>Eukaryota</taxon>
        <taxon>Viridiplantae</taxon>
        <taxon>Streptophyta</taxon>
        <taxon>Embryophyta</taxon>
        <taxon>Tracheophyta</taxon>
        <taxon>Spermatophyta</taxon>
        <taxon>Magnoliopsida</taxon>
        <taxon>eudicotyledons</taxon>
        <taxon>Gunneridae</taxon>
        <taxon>Pentapetalae</taxon>
        <taxon>asterids</taxon>
        <taxon>lamiids</taxon>
        <taxon>Lamiales</taxon>
        <taxon>Phrymaceae</taxon>
        <taxon>Erythranthe</taxon>
    </lineage>
</organism>
<sequence>LRVCRKYAPACIPKKNLNFRWDFNLPNKLPSPRMKTTCRLYPTSAITIRVLSPLHNDMVQKDLSTRPSQCRRHAEIFFMTVHNMKSKNTVNTIDYVRIVRSKGKSKKMNQMNWQSDDSERQENWKQPVFYDQASINSNNNTNNRPLKKVRSPQRQQEIPPMAFPPPYSGLVFPFAIDNSNISAPPLPPPENLHHQQESIPIPYFQPPHQTHQMISFSPQYPHQNFSFPSYFAGEQASLSSSSSSSSSSNSLQLQQQQLLQYWSDALNLSPRGRMMMMNRLGQNGGRGPALFRPPIPPLSTTRLYRGVRQRHWGKWVAEIRLPKNRTRLWLGTFDTAEDAAMAYDREAYKLRGDNARLNFPELFIGKDKEPVTSPPPPQVGTTSPTGPVLELEPEPEPAPAQESVGLPAKNPEENSGFWSGETTETDYQIQANAENYDPSSELVWGDTGEDWFDSIPAGWGPGSSVWDNFDANNNLSLPPNLPPFGSIKQQETQHDYQCHKVSSTSSSFSSSPSSFPARTFFWKDQD</sequence>
<dbReference type="PANTHER" id="PTHR31657">
    <property type="entry name" value="ETHYLENE-RESPONSIVE TRANSCRIPTION FACTOR ERF061"/>
    <property type="match status" value="1"/>
</dbReference>
<dbReference type="PRINTS" id="PR00367">
    <property type="entry name" value="ETHRSPELEMNT"/>
</dbReference>
<dbReference type="InterPro" id="IPR016177">
    <property type="entry name" value="DNA-bd_dom_sf"/>
</dbReference>
<evidence type="ECO:0000256" key="2">
    <source>
        <dbReference type="ARBA" id="ARBA00022745"/>
    </source>
</evidence>
<evidence type="ECO:0000256" key="1">
    <source>
        <dbReference type="ARBA" id="ARBA00004123"/>
    </source>
</evidence>
<feature type="region of interest" description="Disordered" evidence="10">
    <location>
        <begin position="366"/>
        <end position="420"/>
    </location>
</feature>
<evidence type="ECO:0000256" key="6">
    <source>
        <dbReference type="ARBA" id="ARBA00023159"/>
    </source>
</evidence>
<dbReference type="STRING" id="4155.A0A022QFX5"/>
<keyword evidence="5" id="KW-0238">DNA-binding</keyword>
<comment type="subcellular location">
    <subcellularLocation>
        <location evidence="1">Nucleus</location>
    </subcellularLocation>
</comment>
<dbReference type="CDD" id="cd00018">
    <property type="entry name" value="AP2"/>
    <property type="match status" value="1"/>
</dbReference>
<evidence type="ECO:0000256" key="4">
    <source>
        <dbReference type="ARBA" id="ARBA00023015"/>
    </source>
</evidence>
<dbReference type="InterPro" id="IPR036955">
    <property type="entry name" value="AP2/ERF_dom_sf"/>
</dbReference>
<name>A0A022QFX5_ERYGU</name>
<evidence type="ECO:0000259" key="11">
    <source>
        <dbReference type="PROSITE" id="PS51032"/>
    </source>
</evidence>
<feature type="domain" description="AP2/ERF" evidence="11">
    <location>
        <begin position="303"/>
        <end position="360"/>
    </location>
</feature>
<feature type="non-terminal residue" evidence="12">
    <location>
        <position position="1"/>
    </location>
</feature>
<dbReference type="EMBL" id="KI631751">
    <property type="protein sequence ID" value="EYU26148.1"/>
    <property type="molecule type" value="Genomic_DNA"/>
</dbReference>
<keyword evidence="3" id="KW-0611">Plant defense</keyword>
<evidence type="ECO:0000313" key="13">
    <source>
        <dbReference type="Proteomes" id="UP000030748"/>
    </source>
</evidence>
<comment type="similarity">
    <text evidence="9">Belongs to the AP2/ERF transcription factor family. ERF subfamily.</text>
</comment>
<dbReference type="Pfam" id="PF00847">
    <property type="entry name" value="AP2"/>
    <property type="match status" value="1"/>
</dbReference>
<keyword evidence="7" id="KW-0804">Transcription</keyword>
<dbReference type="SMART" id="SM00380">
    <property type="entry name" value="AP2"/>
    <property type="match status" value="1"/>
</dbReference>
<keyword evidence="2" id="KW-0936">Ethylene signaling pathway</keyword>
<dbReference type="PROSITE" id="PS51032">
    <property type="entry name" value="AP2_ERF"/>
    <property type="match status" value="1"/>
</dbReference>
<dbReference type="PANTHER" id="PTHR31657:SF19">
    <property type="entry name" value="ETHYLENE-RESPONSIVE TRANSCRIPTION FACTOR ERF053"/>
    <property type="match status" value="1"/>
</dbReference>
<dbReference type="Proteomes" id="UP000030748">
    <property type="component" value="Unassembled WGS sequence"/>
</dbReference>
<accession>A0A022QFX5</accession>
<dbReference type="eggNOG" id="ENOG502QU46">
    <property type="taxonomic scope" value="Eukaryota"/>
</dbReference>
<evidence type="ECO:0000256" key="5">
    <source>
        <dbReference type="ARBA" id="ARBA00023125"/>
    </source>
</evidence>
<dbReference type="GO" id="GO:0000976">
    <property type="term" value="F:transcription cis-regulatory region binding"/>
    <property type="evidence" value="ECO:0007669"/>
    <property type="project" value="UniProtKB-ARBA"/>
</dbReference>
<dbReference type="GO" id="GO:0003700">
    <property type="term" value="F:DNA-binding transcription factor activity"/>
    <property type="evidence" value="ECO:0007669"/>
    <property type="project" value="InterPro"/>
</dbReference>
<dbReference type="GO" id="GO:0005634">
    <property type="term" value="C:nucleus"/>
    <property type="evidence" value="ECO:0000318"/>
    <property type="project" value="GO_Central"/>
</dbReference>
<protein>
    <recommendedName>
        <fullName evidence="11">AP2/ERF domain-containing protein</fullName>
    </recommendedName>
</protein>
<evidence type="ECO:0000256" key="10">
    <source>
        <dbReference type="SAM" id="MobiDB-lite"/>
    </source>
</evidence>
<dbReference type="FunFam" id="3.30.730.10:FF:000001">
    <property type="entry name" value="Ethylene-responsive transcription factor 2"/>
    <property type="match status" value="1"/>
</dbReference>
<dbReference type="AlphaFoldDB" id="A0A022QFX5"/>
<keyword evidence="6" id="KW-0010">Activator</keyword>
<gene>
    <name evidence="12" type="ORF">MIMGU_mgv11b016405mg</name>
</gene>
<evidence type="ECO:0000256" key="7">
    <source>
        <dbReference type="ARBA" id="ARBA00023163"/>
    </source>
</evidence>
<dbReference type="InterPro" id="IPR001471">
    <property type="entry name" value="AP2/ERF_dom"/>
</dbReference>
<evidence type="ECO:0000256" key="9">
    <source>
        <dbReference type="ARBA" id="ARBA00024343"/>
    </source>
</evidence>
<dbReference type="Gene3D" id="3.30.730.10">
    <property type="entry name" value="AP2/ERF domain"/>
    <property type="match status" value="1"/>
</dbReference>
<proteinExistence type="inferred from homology"/>
<evidence type="ECO:0000256" key="3">
    <source>
        <dbReference type="ARBA" id="ARBA00022821"/>
    </source>
</evidence>
<dbReference type="InterPro" id="IPR051758">
    <property type="entry name" value="ERF/AP2-like"/>
</dbReference>
<evidence type="ECO:0000313" key="12">
    <source>
        <dbReference type="EMBL" id="EYU26148.1"/>
    </source>
</evidence>
<dbReference type="GO" id="GO:0006952">
    <property type="term" value="P:defense response"/>
    <property type="evidence" value="ECO:0007669"/>
    <property type="project" value="UniProtKB-KW"/>
</dbReference>
<feature type="region of interest" description="Disordered" evidence="10">
    <location>
        <begin position="132"/>
        <end position="162"/>
    </location>
</feature>
<dbReference type="SUPFAM" id="SSF54171">
    <property type="entry name" value="DNA-binding domain"/>
    <property type="match status" value="1"/>
</dbReference>
<keyword evidence="13" id="KW-1185">Reference proteome</keyword>
<keyword evidence="8" id="KW-0539">Nucleus</keyword>
<reference evidence="12 13" key="1">
    <citation type="journal article" date="2013" name="Proc. Natl. Acad. Sci. U.S.A.">
        <title>Fine-scale variation in meiotic recombination in Mimulus inferred from population shotgun sequencing.</title>
        <authorList>
            <person name="Hellsten U."/>
            <person name="Wright K.M."/>
            <person name="Jenkins J."/>
            <person name="Shu S."/>
            <person name="Yuan Y."/>
            <person name="Wessler S.R."/>
            <person name="Schmutz J."/>
            <person name="Willis J.H."/>
            <person name="Rokhsar D.S."/>
        </authorList>
    </citation>
    <scope>NUCLEOTIDE SEQUENCE [LARGE SCALE GENOMIC DNA]</scope>
    <source>
        <strain evidence="13">cv. DUN x IM62</strain>
    </source>
</reference>
<feature type="region of interest" description="Disordered" evidence="10">
    <location>
        <begin position="500"/>
        <end position="526"/>
    </location>
</feature>
<keyword evidence="4" id="KW-0805">Transcription regulation</keyword>
<dbReference type="GO" id="GO:0009873">
    <property type="term" value="P:ethylene-activated signaling pathway"/>
    <property type="evidence" value="ECO:0007669"/>
    <property type="project" value="UniProtKB-KW"/>
</dbReference>
<feature type="compositionally biased region" description="Low complexity" evidence="10">
    <location>
        <begin position="502"/>
        <end position="516"/>
    </location>
</feature>
<evidence type="ECO:0000256" key="8">
    <source>
        <dbReference type="ARBA" id="ARBA00023242"/>
    </source>
</evidence>